<dbReference type="PANTHER" id="PTHR30047">
    <property type="entry name" value="HIGH-AFFINITY CHOLINE TRANSPORT PROTEIN-RELATED"/>
    <property type="match status" value="1"/>
</dbReference>
<feature type="transmembrane region" description="Helical" evidence="8">
    <location>
        <begin position="12"/>
        <end position="32"/>
    </location>
</feature>
<reference evidence="10" key="2">
    <citation type="submission" date="2019-01" db="EMBL/GenBank/DDBJ databases">
        <title>Genome sequence of Desulfonema ishimotonii strain Tokyo 01.</title>
        <authorList>
            <person name="Fukui M."/>
        </authorList>
    </citation>
    <scope>NUCLEOTIDE SEQUENCE [LARGE SCALE GENOMIC DNA]</scope>
    <source>
        <strain evidence="10">Tokyo 01</strain>
    </source>
</reference>
<dbReference type="InterPro" id="IPR000060">
    <property type="entry name" value="BCCT_transptr"/>
</dbReference>
<keyword evidence="7 8" id="KW-0472">Membrane</keyword>
<dbReference type="PANTHER" id="PTHR30047:SF7">
    <property type="entry name" value="HIGH-AFFINITY CHOLINE TRANSPORT PROTEIN"/>
    <property type="match status" value="1"/>
</dbReference>
<dbReference type="Proteomes" id="UP000288096">
    <property type="component" value="Unassembled WGS sequence"/>
</dbReference>
<feature type="transmembrane region" description="Helical" evidence="8">
    <location>
        <begin position="194"/>
        <end position="216"/>
    </location>
</feature>
<dbReference type="GO" id="GO:0005886">
    <property type="term" value="C:plasma membrane"/>
    <property type="evidence" value="ECO:0007669"/>
    <property type="project" value="UniProtKB-SubCell"/>
</dbReference>
<keyword evidence="3" id="KW-0813">Transport</keyword>
<evidence type="ECO:0000313" key="10">
    <source>
        <dbReference type="Proteomes" id="UP000288096"/>
    </source>
</evidence>
<evidence type="ECO:0000256" key="1">
    <source>
        <dbReference type="ARBA" id="ARBA00004651"/>
    </source>
</evidence>
<evidence type="ECO:0000256" key="8">
    <source>
        <dbReference type="SAM" id="Phobius"/>
    </source>
</evidence>
<feature type="transmembrane region" description="Helical" evidence="8">
    <location>
        <begin position="347"/>
        <end position="371"/>
    </location>
</feature>
<comment type="caution">
    <text evidence="9">The sequence shown here is derived from an EMBL/GenBank/DDBJ whole genome shotgun (WGS) entry which is preliminary data.</text>
</comment>
<feature type="transmembrane region" description="Helical" evidence="8">
    <location>
        <begin position="91"/>
        <end position="110"/>
    </location>
</feature>
<feature type="transmembrane region" description="Helical" evidence="8">
    <location>
        <begin position="270"/>
        <end position="293"/>
    </location>
</feature>
<keyword evidence="4" id="KW-1003">Cell membrane</keyword>
<feature type="transmembrane region" description="Helical" evidence="8">
    <location>
        <begin position="406"/>
        <end position="430"/>
    </location>
</feature>
<feature type="transmembrane region" description="Helical" evidence="8">
    <location>
        <begin position="236"/>
        <end position="258"/>
    </location>
</feature>
<feature type="transmembrane region" description="Helical" evidence="8">
    <location>
        <begin position="442"/>
        <end position="463"/>
    </location>
</feature>
<organism evidence="9 10">
    <name type="scientific">Desulfonema ishimotonii</name>
    <dbReference type="NCBI Taxonomy" id="45657"/>
    <lineage>
        <taxon>Bacteria</taxon>
        <taxon>Pseudomonadati</taxon>
        <taxon>Thermodesulfobacteriota</taxon>
        <taxon>Desulfobacteria</taxon>
        <taxon>Desulfobacterales</taxon>
        <taxon>Desulfococcaceae</taxon>
        <taxon>Desulfonema</taxon>
    </lineage>
</organism>
<evidence type="ECO:0000313" key="9">
    <source>
        <dbReference type="EMBL" id="GBC59369.1"/>
    </source>
</evidence>
<protein>
    <submittedName>
        <fullName evidence="9">BCCT family transporter</fullName>
    </submittedName>
</protein>
<feature type="transmembrane region" description="Helical" evidence="8">
    <location>
        <begin position="313"/>
        <end position="335"/>
    </location>
</feature>
<evidence type="ECO:0000256" key="7">
    <source>
        <dbReference type="ARBA" id="ARBA00023136"/>
    </source>
</evidence>
<evidence type="ECO:0000256" key="2">
    <source>
        <dbReference type="ARBA" id="ARBA00005658"/>
    </source>
</evidence>
<dbReference type="OrthoDB" id="9775735at2"/>
<feature type="transmembrane region" description="Helical" evidence="8">
    <location>
        <begin position="469"/>
        <end position="491"/>
    </location>
</feature>
<feature type="transmembrane region" description="Helical" evidence="8">
    <location>
        <begin position="147"/>
        <end position="165"/>
    </location>
</feature>
<dbReference type="EMBL" id="BEXT01000001">
    <property type="protein sequence ID" value="GBC59369.1"/>
    <property type="molecule type" value="Genomic_DNA"/>
</dbReference>
<name>A0A401FQX9_9BACT</name>
<proteinExistence type="inferred from homology"/>
<dbReference type="Pfam" id="PF02028">
    <property type="entry name" value="BCCT"/>
    <property type="match status" value="1"/>
</dbReference>
<gene>
    <name evidence="9" type="ORF">DENIS_0308</name>
</gene>
<comment type="subcellular location">
    <subcellularLocation>
        <location evidence="1">Cell membrane</location>
        <topology evidence="1">Multi-pass membrane protein</topology>
    </subcellularLocation>
</comment>
<feature type="transmembrane region" description="Helical" evidence="8">
    <location>
        <begin position="52"/>
        <end position="70"/>
    </location>
</feature>
<evidence type="ECO:0000256" key="5">
    <source>
        <dbReference type="ARBA" id="ARBA00022692"/>
    </source>
</evidence>
<dbReference type="AlphaFoldDB" id="A0A401FQX9"/>
<keyword evidence="6 8" id="KW-1133">Transmembrane helix</keyword>
<accession>A0A401FQX9</accession>
<comment type="similarity">
    <text evidence="2">Belongs to the BCCT transporter (TC 2.A.15) family.</text>
</comment>
<sequence>MTNPAEGQPDWLVFGLSGGFILLFVIVSLTNIELVTKLVDAAFAFANNYFGAVWQVLLLAIWVISVILAFSKYGSVRMGNLDTPEVSTFRWISMIMCALLAGGGVFWSTAEPMYHFLSVPPTFPGIESATRQAVAPALAQCHLHWGFLAWGILGTLATIVLMYVVHDKNMPLKPRALLYPILGEKGVRSFWGTIADASAIVAVAAGTIGPIGFLGLQLSYALQAILGIPDVYSSQLGVITVITVIFTAAAATGIYKGINFLSQFNVKLAISLMAFIMIIGPGRFIFDAFLSSFGLYIQDFVRISLFRDDTKWLGWWTVFYWGWFMGYGPMMAIFTARISRGRTIREIILAVAIIAPIVTNFWFSVLGGAGIHYELLNPGSVSTALNESGLPAALIAIVNQLPMANIIIYAFILLVVLFLVTTGAGMTFSIAVSVTGEETPPIWVRVFWGVMMGAMAAILIAIGDGGIKALQSFIIVTAIPVGFFLVPMLWAGPKYAAALYKAQNQGDTNPVGAKAAGKTSAAVN</sequence>
<reference evidence="10" key="1">
    <citation type="submission" date="2017-11" db="EMBL/GenBank/DDBJ databases">
        <authorList>
            <person name="Watanabe M."/>
            <person name="Kojima H."/>
        </authorList>
    </citation>
    <scope>NUCLEOTIDE SEQUENCE [LARGE SCALE GENOMIC DNA]</scope>
    <source>
        <strain evidence="10">Tokyo 01</strain>
    </source>
</reference>
<evidence type="ECO:0000256" key="4">
    <source>
        <dbReference type="ARBA" id="ARBA00022475"/>
    </source>
</evidence>
<dbReference type="GO" id="GO:0022857">
    <property type="term" value="F:transmembrane transporter activity"/>
    <property type="evidence" value="ECO:0007669"/>
    <property type="project" value="InterPro"/>
</dbReference>
<keyword evidence="5 8" id="KW-0812">Transmembrane</keyword>
<dbReference type="RefSeq" id="WP_124326891.1">
    <property type="nucleotide sequence ID" value="NZ_BEXT01000001.1"/>
</dbReference>
<evidence type="ECO:0000256" key="3">
    <source>
        <dbReference type="ARBA" id="ARBA00022448"/>
    </source>
</evidence>
<evidence type="ECO:0000256" key="6">
    <source>
        <dbReference type="ARBA" id="ARBA00022989"/>
    </source>
</evidence>
<keyword evidence="10" id="KW-1185">Reference proteome</keyword>